<keyword evidence="2" id="KW-1185">Reference proteome</keyword>
<dbReference type="Proteomes" id="UP000831701">
    <property type="component" value="Chromosome 4"/>
</dbReference>
<accession>A0ACB8X133</accession>
<name>A0ACB8X133_9TELE</name>
<proteinExistence type="predicted"/>
<protein>
    <submittedName>
        <fullName evidence="1">Uncharacterized protein</fullName>
    </submittedName>
</protein>
<sequence length="182" mass="19492">MWTANVAGDIFCGTKYSDCTLVWDDLWLHCIFQATGQMQCKKHTTTITPNIQAGRALTLLSILTGLLGFIVILHGGRVANYSGAPADPLVPPTTSSSGKKALKLYSVLAGILCLVSVSWSAGTSISIYNDPLVVAALKREVGSSIYISWASSVLLLLCSDLLCLWGEGEISTFLLLLCTIQH</sequence>
<evidence type="ECO:0000313" key="1">
    <source>
        <dbReference type="EMBL" id="KAI3373772.1"/>
    </source>
</evidence>
<evidence type="ECO:0000313" key="2">
    <source>
        <dbReference type="Proteomes" id="UP000831701"/>
    </source>
</evidence>
<comment type="caution">
    <text evidence="1">The sequence shown here is derived from an EMBL/GenBank/DDBJ whole genome shotgun (WGS) entry which is preliminary data.</text>
</comment>
<organism evidence="1 2">
    <name type="scientific">Scortum barcoo</name>
    <name type="common">barcoo grunter</name>
    <dbReference type="NCBI Taxonomy" id="214431"/>
    <lineage>
        <taxon>Eukaryota</taxon>
        <taxon>Metazoa</taxon>
        <taxon>Chordata</taxon>
        <taxon>Craniata</taxon>
        <taxon>Vertebrata</taxon>
        <taxon>Euteleostomi</taxon>
        <taxon>Actinopterygii</taxon>
        <taxon>Neopterygii</taxon>
        <taxon>Teleostei</taxon>
        <taxon>Neoteleostei</taxon>
        <taxon>Acanthomorphata</taxon>
        <taxon>Eupercaria</taxon>
        <taxon>Centrarchiformes</taxon>
        <taxon>Terapontoidei</taxon>
        <taxon>Terapontidae</taxon>
        <taxon>Scortum</taxon>
    </lineage>
</organism>
<dbReference type="EMBL" id="CM041534">
    <property type="protein sequence ID" value="KAI3373772.1"/>
    <property type="molecule type" value="Genomic_DNA"/>
</dbReference>
<reference evidence="1" key="1">
    <citation type="submission" date="2022-04" db="EMBL/GenBank/DDBJ databases">
        <title>Jade perch genome.</title>
        <authorList>
            <person name="Chao B."/>
        </authorList>
    </citation>
    <scope>NUCLEOTIDE SEQUENCE</scope>
    <source>
        <strain evidence="1">CB-2022</strain>
    </source>
</reference>
<gene>
    <name evidence="1" type="ORF">L3Q82_022356</name>
</gene>